<dbReference type="GO" id="GO:0003677">
    <property type="term" value="F:DNA binding"/>
    <property type="evidence" value="ECO:0007669"/>
    <property type="project" value="UniProtKB-KW"/>
</dbReference>
<evidence type="ECO:0000259" key="7">
    <source>
        <dbReference type="PROSITE" id="PS51294"/>
    </source>
</evidence>
<dbReference type="CDD" id="cd00167">
    <property type="entry name" value="SANT"/>
    <property type="match status" value="1"/>
</dbReference>
<keyword evidence="1" id="KW-0805">Transcription regulation</keyword>
<dbReference type="NCBIfam" id="TIGR01557">
    <property type="entry name" value="myb_SHAQKYF"/>
    <property type="match status" value="1"/>
</dbReference>
<name>A0A811SHE0_9POAL</name>
<evidence type="ECO:0000313" key="8">
    <source>
        <dbReference type="EMBL" id="CAD6340080.1"/>
    </source>
</evidence>
<organism evidence="8 9">
    <name type="scientific">Miscanthus lutarioriparius</name>
    <dbReference type="NCBI Taxonomy" id="422564"/>
    <lineage>
        <taxon>Eukaryota</taxon>
        <taxon>Viridiplantae</taxon>
        <taxon>Streptophyta</taxon>
        <taxon>Embryophyta</taxon>
        <taxon>Tracheophyta</taxon>
        <taxon>Spermatophyta</taxon>
        <taxon>Magnoliopsida</taxon>
        <taxon>Liliopsida</taxon>
        <taxon>Poales</taxon>
        <taxon>Poaceae</taxon>
        <taxon>PACMAD clade</taxon>
        <taxon>Panicoideae</taxon>
        <taxon>Andropogonodae</taxon>
        <taxon>Andropogoneae</taxon>
        <taxon>Saccharinae</taxon>
        <taxon>Miscanthus</taxon>
    </lineage>
</organism>
<reference evidence="8" key="1">
    <citation type="submission" date="2020-10" db="EMBL/GenBank/DDBJ databases">
        <authorList>
            <person name="Han B."/>
            <person name="Lu T."/>
            <person name="Zhao Q."/>
            <person name="Huang X."/>
            <person name="Zhao Y."/>
        </authorList>
    </citation>
    <scope>NUCLEOTIDE SEQUENCE</scope>
</reference>
<protein>
    <submittedName>
        <fullName evidence="8">Uncharacterized protein</fullName>
    </submittedName>
</protein>
<evidence type="ECO:0000256" key="3">
    <source>
        <dbReference type="ARBA" id="ARBA00023163"/>
    </source>
</evidence>
<comment type="caution">
    <text evidence="8">The sequence shown here is derived from an EMBL/GenBank/DDBJ whole genome shotgun (WGS) entry which is preliminary data.</text>
</comment>
<feature type="region of interest" description="Disordered" evidence="5">
    <location>
        <begin position="259"/>
        <end position="297"/>
    </location>
</feature>
<keyword evidence="3" id="KW-0804">Transcription</keyword>
<feature type="region of interest" description="Disordered" evidence="5">
    <location>
        <begin position="183"/>
        <end position="202"/>
    </location>
</feature>
<feature type="compositionally biased region" description="Basic and acidic residues" evidence="5">
    <location>
        <begin position="110"/>
        <end position="128"/>
    </location>
</feature>
<evidence type="ECO:0000256" key="1">
    <source>
        <dbReference type="ARBA" id="ARBA00023015"/>
    </source>
</evidence>
<dbReference type="OrthoDB" id="627701at2759"/>
<dbReference type="AlphaFoldDB" id="A0A811SHE0"/>
<dbReference type="Proteomes" id="UP000604825">
    <property type="component" value="Unassembled WGS sequence"/>
</dbReference>
<dbReference type="EMBL" id="CAJGYO010000019">
    <property type="protein sequence ID" value="CAD6340080.1"/>
    <property type="molecule type" value="Genomic_DNA"/>
</dbReference>
<dbReference type="PROSITE" id="PS50090">
    <property type="entry name" value="MYB_LIKE"/>
    <property type="match status" value="1"/>
</dbReference>
<proteinExistence type="predicted"/>
<dbReference type="Gene3D" id="1.10.10.60">
    <property type="entry name" value="Homeodomain-like"/>
    <property type="match status" value="1"/>
</dbReference>
<evidence type="ECO:0000256" key="4">
    <source>
        <dbReference type="ARBA" id="ARBA00023242"/>
    </source>
</evidence>
<dbReference type="Pfam" id="PF23671">
    <property type="entry name" value="HTH_70"/>
    <property type="match status" value="1"/>
</dbReference>
<keyword evidence="2" id="KW-0238">DNA-binding</keyword>
<evidence type="ECO:0000256" key="2">
    <source>
        <dbReference type="ARBA" id="ARBA00023125"/>
    </source>
</evidence>
<feature type="domain" description="Myb-like" evidence="6">
    <location>
        <begin position="127"/>
        <end position="179"/>
    </location>
</feature>
<feature type="domain" description="HTH myb-type" evidence="7">
    <location>
        <begin position="127"/>
        <end position="183"/>
    </location>
</feature>
<dbReference type="InterPro" id="IPR056195">
    <property type="entry name" value="HTH_70"/>
</dbReference>
<evidence type="ECO:0000313" key="9">
    <source>
        <dbReference type="Proteomes" id="UP000604825"/>
    </source>
</evidence>
<dbReference type="SMART" id="SM00717">
    <property type="entry name" value="SANT"/>
    <property type="match status" value="1"/>
</dbReference>
<feature type="region of interest" description="Disordered" evidence="5">
    <location>
        <begin position="110"/>
        <end position="132"/>
    </location>
</feature>
<sequence>MDHNYGEWNASEIKTVKALIASHSAKSTYANDINNKQSDIVDVLQARFPTKEKHKVTNLYADLMVEKMHMMLSGNQHAAAGSKVVNDKFGMPVEHPTMDVLGGDLVEERKAKRKAGEDLHSQPDPQKERQRRRFWTTDEHRNFLYGLRALGQSDWKNISKHFVTTRTPVQISSHAQKYFRRMENTTRRQRSSINDVGLCDDEPRVQTNASSLEGSTFTSGTYNSNHYGSSSQFVAMSNLAKQMWFPSLYCTGQASSSSNQATTLNRGGAGGSCVAPKVEGGGSKKKLTSDQEGGFLC</sequence>
<dbReference type="PANTHER" id="PTHR44042:SF44">
    <property type="entry name" value="MYB DNA-BINDING DOMAIN SUPERFAMILY PROTEIN-RELATED"/>
    <property type="match status" value="1"/>
</dbReference>
<dbReference type="InterPro" id="IPR006447">
    <property type="entry name" value="Myb_dom_plants"/>
</dbReference>
<evidence type="ECO:0000256" key="5">
    <source>
        <dbReference type="SAM" id="MobiDB-lite"/>
    </source>
</evidence>
<accession>A0A811SHE0</accession>
<dbReference type="InterPro" id="IPR017930">
    <property type="entry name" value="Myb_dom"/>
</dbReference>
<dbReference type="InterPro" id="IPR001005">
    <property type="entry name" value="SANT/Myb"/>
</dbReference>
<gene>
    <name evidence="8" type="ORF">NCGR_LOCUS64178</name>
</gene>
<keyword evidence="4" id="KW-0539">Nucleus</keyword>
<evidence type="ECO:0000259" key="6">
    <source>
        <dbReference type="PROSITE" id="PS50090"/>
    </source>
</evidence>
<dbReference type="PANTHER" id="PTHR44042">
    <property type="entry name" value="DUPLICATED HOMEODOMAIN-LIKE SUPERFAMILY PROTEIN-RELATED"/>
    <property type="match status" value="1"/>
</dbReference>
<dbReference type="SUPFAM" id="SSF46689">
    <property type="entry name" value="Homeodomain-like"/>
    <property type="match status" value="1"/>
</dbReference>
<keyword evidence="9" id="KW-1185">Reference proteome</keyword>
<dbReference type="Pfam" id="PF00249">
    <property type="entry name" value="Myb_DNA-binding"/>
    <property type="match status" value="1"/>
</dbReference>
<dbReference type="PROSITE" id="PS51294">
    <property type="entry name" value="HTH_MYB"/>
    <property type="match status" value="1"/>
</dbReference>
<dbReference type="InterPro" id="IPR009057">
    <property type="entry name" value="Homeodomain-like_sf"/>
</dbReference>